<protein>
    <recommendedName>
        <fullName evidence="5">Cilia-and flagella-associated protein 96</fullName>
    </recommendedName>
</protein>
<dbReference type="GO" id="GO:0005881">
    <property type="term" value="C:cytoplasmic microtubule"/>
    <property type="evidence" value="ECO:0007669"/>
    <property type="project" value="TreeGrafter"/>
</dbReference>
<dbReference type="EMBL" id="MTYJ01000124">
    <property type="protein sequence ID" value="OQV13426.1"/>
    <property type="molecule type" value="Genomic_DNA"/>
</dbReference>
<feature type="region of interest" description="Disordered" evidence="6">
    <location>
        <begin position="171"/>
        <end position="195"/>
    </location>
</feature>
<reference evidence="8" key="1">
    <citation type="submission" date="2017-01" db="EMBL/GenBank/DDBJ databases">
        <title>Comparative genomics of anhydrobiosis in the tardigrade Hypsibius dujardini.</title>
        <authorList>
            <person name="Yoshida Y."/>
            <person name="Koutsovoulos G."/>
            <person name="Laetsch D."/>
            <person name="Stevens L."/>
            <person name="Kumar S."/>
            <person name="Horikawa D."/>
            <person name="Ishino K."/>
            <person name="Komine S."/>
            <person name="Tomita M."/>
            <person name="Blaxter M."/>
            <person name="Arakawa K."/>
        </authorList>
    </citation>
    <scope>NUCLEOTIDE SEQUENCE [LARGE SCALE GENOMIC DNA]</scope>
    <source>
        <strain evidence="8">Z151</strain>
    </source>
</reference>
<evidence type="ECO:0000313" key="7">
    <source>
        <dbReference type="EMBL" id="OQV13426.1"/>
    </source>
</evidence>
<name>A0A1W0WDY9_HYPEX</name>
<evidence type="ECO:0000256" key="2">
    <source>
        <dbReference type="ARBA" id="ARBA00022490"/>
    </source>
</evidence>
<dbReference type="Pfam" id="PF15239">
    <property type="entry name" value="CFAP96-like"/>
    <property type="match status" value="1"/>
</dbReference>
<keyword evidence="8" id="KW-1185">Reference proteome</keyword>
<feature type="region of interest" description="Disordered" evidence="6">
    <location>
        <begin position="363"/>
        <end position="387"/>
    </location>
</feature>
<keyword evidence="2" id="KW-0963">Cytoplasm</keyword>
<organism evidence="7 8">
    <name type="scientific">Hypsibius exemplaris</name>
    <name type="common">Freshwater tardigrade</name>
    <dbReference type="NCBI Taxonomy" id="2072580"/>
    <lineage>
        <taxon>Eukaryota</taxon>
        <taxon>Metazoa</taxon>
        <taxon>Ecdysozoa</taxon>
        <taxon>Tardigrada</taxon>
        <taxon>Eutardigrada</taxon>
        <taxon>Parachela</taxon>
        <taxon>Hypsibioidea</taxon>
        <taxon>Hypsibiidae</taxon>
        <taxon>Hypsibius</taxon>
    </lineage>
</organism>
<evidence type="ECO:0000256" key="1">
    <source>
        <dbReference type="ARBA" id="ARBA00004300"/>
    </source>
</evidence>
<evidence type="ECO:0000256" key="6">
    <source>
        <dbReference type="SAM" id="MobiDB-lite"/>
    </source>
</evidence>
<dbReference type="PANTHER" id="PTHR31144:SF1">
    <property type="entry name" value="UPF0602 PROTEIN C4ORF47"/>
    <property type="match status" value="1"/>
</dbReference>
<dbReference type="Proteomes" id="UP000192578">
    <property type="component" value="Unassembled WGS sequence"/>
</dbReference>
<dbReference type="OrthoDB" id="283553at2759"/>
<accession>A0A1W0WDY9</accession>
<sequence>MPSRMIIPNIKAPHDPAKRSDMERTGLFIDMGGLRSQAPYIDFPIASSLRPELRQGKQMMSRGPKRKTAKRDCYFDKEERRLFEGDSATDPIRLRHQTAMAQRKKDIAGRWMPPRGRISTFAVTFDALSAAWRPRTLKEPYRPDFVAGAPKLGSYGWNGYTLNKYPEHLPDPYDGPSLTKDSVETDGAAEQRQRLSRKPYKAVGLLRNPMYFNKNPYLVENPPTKPQQPAAKPVHAFTQPSAFIPPAHPKPMKQMKYWGTFNKVLDLGGGYVSAPTNPFRPGFHGKQTLAYPLIPPAGTKRTLVTPVTIQNMAGQMDVRKADKQETVYGPNGKKTRPFPVKPDKVKEQLALKGKTFRAELYTKPKKIQGNMPDQLPTQAPDDKPWFC</sequence>
<evidence type="ECO:0000256" key="3">
    <source>
        <dbReference type="ARBA" id="ARBA00023212"/>
    </source>
</evidence>
<dbReference type="PANTHER" id="PTHR31144">
    <property type="entry name" value="UPF0602 PROTEIN C4ORF47"/>
    <property type="match status" value="1"/>
</dbReference>
<proteinExistence type="inferred from homology"/>
<dbReference type="InterPro" id="IPR029358">
    <property type="entry name" value="CFAP96"/>
</dbReference>
<comment type="similarity">
    <text evidence="4">Belongs to the CFAP96 family.</text>
</comment>
<dbReference type="GO" id="GO:0005813">
    <property type="term" value="C:centrosome"/>
    <property type="evidence" value="ECO:0007669"/>
    <property type="project" value="UniProtKB-SubCell"/>
</dbReference>
<evidence type="ECO:0000256" key="4">
    <source>
        <dbReference type="ARBA" id="ARBA00035656"/>
    </source>
</evidence>
<evidence type="ECO:0000313" key="8">
    <source>
        <dbReference type="Proteomes" id="UP000192578"/>
    </source>
</evidence>
<gene>
    <name evidence="7" type="ORF">BV898_12380</name>
</gene>
<dbReference type="AlphaFoldDB" id="A0A1W0WDY9"/>
<comment type="caution">
    <text evidence="7">The sequence shown here is derived from an EMBL/GenBank/DDBJ whole genome shotgun (WGS) entry which is preliminary data.</text>
</comment>
<evidence type="ECO:0000256" key="5">
    <source>
        <dbReference type="ARBA" id="ARBA00035693"/>
    </source>
</evidence>
<comment type="subcellular location">
    <subcellularLocation>
        <location evidence="1">Cytoplasm</location>
        <location evidence="1">Cytoskeleton</location>
        <location evidence="1">Microtubule organizing center</location>
        <location evidence="1">Centrosome</location>
    </subcellularLocation>
</comment>
<keyword evidence="3" id="KW-0206">Cytoskeleton</keyword>